<reference evidence="3" key="1">
    <citation type="submission" date="2020-11" db="EMBL/GenBank/DDBJ databases">
        <title>Whole-genome analyses of Nonomuraea sp. K274.</title>
        <authorList>
            <person name="Veyisoglu A."/>
        </authorList>
    </citation>
    <scope>NUCLEOTIDE SEQUENCE</scope>
    <source>
        <strain evidence="3">K274</strain>
    </source>
</reference>
<dbReference type="Proteomes" id="UP000605361">
    <property type="component" value="Unassembled WGS sequence"/>
</dbReference>
<dbReference type="RefSeq" id="WP_195897518.1">
    <property type="nucleotide sequence ID" value="NZ_JADOGI010000069.1"/>
</dbReference>
<comment type="caution">
    <text evidence="3">The sequence shown here is derived from an EMBL/GenBank/DDBJ whole genome shotgun (WGS) entry which is preliminary data.</text>
</comment>
<feature type="region of interest" description="Disordered" evidence="1">
    <location>
        <begin position="31"/>
        <end position="85"/>
    </location>
</feature>
<keyword evidence="2" id="KW-0732">Signal</keyword>
<feature type="chain" id="PRO_5038363252" description="Serine/threonine protein kinase" evidence="2">
    <location>
        <begin position="28"/>
        <end position="250"/>
    </location>
</feature>
<protein>
    <recommendedName>
        <fullName evidence="5">Serine/threonine protein kinase</fullName>
    </recommendedName>
</protein>
<evidence type="ECO:0000313" key="4">
    <source>
        <dbReference type="Proteomes" id="UP000605361"/>
    </source>
</evidence>
<organism evidence="3 4">
    <name type="scientific">Nonomuraea cypriaca</name>
    <dbReference type="NCBI Taxonomy" id="1187855"/>
    <lineage>
        <taxon>Bacteria</taxon>
        <taxon>Bacillati</taxon>
        <taxon>Actinomycetota</taxon>
        <taxon>Actinomycetes</taxon>
        <taxon>Streptosporangiales</taxon>
        <taxon>Streptosporangiaceae</taxon>
        <taxon>Nonomuraea</taxon>
    </lineage>
</organism>
<feature type="signal peptide" evidence="2">
    <location>
        <begin position="1"/>
        <end position="27"/>
    </location>
</feature>
<evidence type="ECO:0008006" key="5">
    <source>
        <dbReference type="Google" id="ProtNLM"/>
    </source>
</evidence>
<evidence type="ECO:0000256" key="2">
    <source>
        <dbReference type="SAM" id="SignalP"/>
    </source>
</evidence>
<keyword evidence="4" id="KW-1185">Reference proteome</keyword>
<dbReference type="AlphaFoldDB" id="A0A931AEG0"/>
<accession>A0A931AEG0</accession>
<proteinExistence type="predicted"/>
<evidence type="ECO:0000313" key="3">
    <source>
        <dbReference type="EMBL" id="MBF8188575.1"/>
    </source>
</evidence>
<evidence type="ECO:0000256" key="1">
    <source>
        <dbReference type="SAM" id="MobiDB-lite"/>
    </source>
</evidence>
<gene>
    <name evidence="3" type="ORF">ITP53_23170</name>
</gene>
<sequence length="250" mass="25640">MSRLGPVITLAAGAVLAVGLGVASVTAAPAANEEAAGTAAQAPAVEETTAEAPENTAEPSETTPEASGDTAEPSPSPAQTAPKKIVKADYGGRVKGNGALIAISIRNGKAVGYFCDGRIETWFKGQESAGELNLKGVANARSKVTAELAGGEAAGSVTVGGKKWSFVAPTVVKPSGLYRATAVVRGAKFRAGWIMIKNPNGGYYQVGTAFMNEEQLDVPELDSGQPTAPVTLEDTTLYPKDVDGFIEEMQ</sequence>
<feature type="compositionally biased region" description="Low complexity" evidence="1">
    <location>
        <begin position="31"/>
        <end position="66"/>
    </location>
</feature>
<name>A0A931AEG0_9ACTN</name>
<dbReference type="EMBL" id="JADOGI010000069">
    <property type="protein sequence ID" value="MBF8188575.1"/>
    <property type="molecule type" value="Genomic_DNA"/>
</dbReference>